<feature type="domain" description="Ig-like" evidence="6">
    <location>
        <begin position="27"/>
        <end position="130"/>
    </location>
</feature>
<keyword evidence="3 4" id="KW-0472">Membrane</keyword>
<dbReference type="GO" id="GO:0005886">
    <property type="term" value="C:plasma membrane"/>
    <property type="evidence" value="ECO:0007669"/>
    <property type="project" value="TreeGrafter"/>
</dbReference>
<keyword evidence="8" id="KW-1185">Reference proteome</keyword>
<dbReference type="SMART" id="SM00409">
    <property type="entry name" value="IG"/>
    <property type="match status" value="1"/>
</dbReference>
<dbReference type="InterPro" id="IPR013106">
    <property type="entry name" value="Ig_V-set"/>
</dbReference>
<dbReference type="InterPro" id="IPR036179">
    <property type="entry name" value="Ig-like_dom_sf"/>
</dbReference>
<protein>
    <submittedName>
        <fullName evidence="7">CMRF35-like molecule 3</fullName>
    </submittedName>
</protein>
<name>A0A3B4VL28_SERDU</name>
<organism evidence="7 8">
    <name type="scientific">Seriola dumerili</name>
    <name type="common">Greater amberjack</name>
    <name type="synonym">Caranx dumerili</name>
    <dbReference type="NCBI Taxonomy" id="41447"/>
    <lineage>
        <taxon>Eukaryota</taxon>
        <taxon>Metazoa</taxon>
        <taxon>Chordata</taxon>
        <taxon>Craniata</taxon>
        <taxon>Vertebrata</taxon>
        <taxon>Euteleostomi</taxon>
        <taxon>Actinopterygii</taxon>
        <taxon>Neopterygii</taxon>
        <taxon>Teleostei</taxon>
        <taxon>Neoteleostei</taxon>
        <taxon>Acanthomorphata</taxon>
        <taxon>Carangaria</taxon>
        <taxon>Carangiformes</taxon>
        <taxon>Carangidae</taxon>
        <taxon>Seriola</taxon>
    </lineage>
</organism>
<dbReference type="Pfam" id="PF07686">
    <property type="entry name" value="V-set"/>
    <property type="match status" value="1"/>
</dbReference>
<dbReference type="RefSeq" id="XP_022619049.1">
    <property type="nucleotide sequence ID" value="XM_022763328.1"/>
</dbReference>
<evidence type="ECO:0000256" key="5">
    <source>
        <dbReference type="SAM" id="SignalP"/>
    </source>
</evidence>
<evidence type="ECO:0000256" key="4">
    <source>
        <dbReference type="SAM" id="Phobius"/>
    </source>
</evidence>
<accession>A0A3B4VL28</accession>
<dbReference type="PANTHER" id="PTHR11860:SF111">
    <property type="entry name" value="IMMUNOGLOBULIN SUBTYPE DOMAIN-CONTAINING PROTEIN"/>
    <property type="match status" value="1"/>
</dbReference>
<comment type="subcellular location">
    <subcellularLocation>
        <location evidence="1">Membrane</location>
    </subcellularLocation>
</comment>
<dbReference type="GeneTree" id="ENSGT00940000154332"/>
<feature type="chain" id="PRO_5017306154" evidence="5">
    <location>
        <begin position="29"/>
        <end position="201"/>
    </location>
</feature>
<proteinExistence type="predicted"/>
<dbReference type="STRING" id="41447.ENSSDUP00000031656"/>
<feature type="signal peptide" evidence="5">
    <location>
        <begin position="1"/>
        <end position="28"/>
    </location>
</feature>
<sequence length="201" mass="23042">MKTTGMFVGFFDVTVLCLIWLTKHTVDSVQLSAPEKVTAPYGGSVTVSCQYEHQFRENTKYWCKGLVYDLCTIVVKTPKNRPSNRNSIADDKEAGVFTVTMTSLRDSDEDFYWCVIATSGRNIYSRVRLSVSHTVVTTNVTTPTTSSLEHDEMRWWATLRWILFILMLCSLASIHIAVWRIKGARKICVQQFQYQNSNIYD</sequence>
<evidence type="ECO:0000256" key="3">
    <source>
        <dbReference type="ARBA" id="ARBA00023136"/>
    </source>
</evidence>
<reference evidence="7" key="1">
    <citation type="submission" date="2025-08" db="UniProtKB">
        <authorList>
            <consortium name="Ensembl"/>
        </authorList>
    </citation>
    <scope>IDENTIFICATION</scope>
</reference>
<evidence type="ECO:0000313" key="8">
    <source>
        <dbReference type="Proteomes" id="UP000261420"/>
    </source>
</evidence>
<dbReference type="Proteomes" id="UP000261420">
    <property type="component" value="Unplaced"/>
</dbReference>
<dbReference type="GeneID" id="111235036"/>
<feature type="transmembrane region" description="Helical" evidence="4">
    <location>
        <begin position="161"/>
        <end position="181"/>
    </location>
</feature>
<keyword evidence="5" id="KW-0732">Signal</keyword>
<dbReference type="KEGG" id="sdu:111235036"/>
<dbReference type="InterPro" id="IPR007110">
    <property type="entry name" value="Ig-like_dom"/>
</dbReference>
<dbReference type="OMA" id="DWNYCNI"/>
<dbReference type="PROSITE" id="PS50835">
    <property type="entry name" value="IG_LIKE"/>
    <property type="match status" value="1"/>
</dbReference>
<dbReference type="GO" id="GO:0004888">
    <property type="term" value="F:transmembrane signaling receptor activity"/>
    <property type="evidence" value="ECO:0007669"/>
    <property type="project" value="TreeGrafter"/>
</dbReference>
<keyword evidence="2 4" id="KW-0812">Transmembrane</keyword>
<evidence type="ECO:0000259" key="6">
    <source>
        <dbReference type="PROSITE" id="PS50835"/>
    </source>
</evidence>
<dbReference type="InterPro" id="IPR013783">
    <property type="entry name" value="Ig-like_fold"/>
</dbReference>
<evidence type="ECO:0000256" key="2">
    <source>
        <dbReference type="ARBA" id="ARBA00022692"/>
    </source>
</evidence>
<dbReference type="PANTHER" id="PTHR11860">
    <property type="entry name" value="POLYMERIC-IMMUNOGLOBULIN RECEPTOR"/>
    <property type="match status" value="1"/>
</dbReference>
<evidence type="ECO:0000256" key="1">
    <source>
        <dbReference type="ARBA" id="ARBA00004370"/>
    </source>
</evidence>
<dbReference type="InterPro" id="IPR003599">
    <property type="entry name" value="Ig_sub"/>
</dbReference>
<dbReference type="SUPFAM" id="SSF48726">
    <property type="entry name" value="Immunoglobulin"/>
    <property type="match status" value="1"/>
</dbReference>
<dbReference type="CDD" id="cd05716">
    <property type="entry name" value="IgV_pIgR_like"/>
    <property type="match status" value="1"/>
</dbReference>
<dbReference type="AlphaFoldDB" id="A0A3B4VL28"/>
<evidence type="ECO:0000313" key="7">
    <source>
        <dbReference type="Ensembl" id="ENSSDUP00000031656.1"/>
    </source>
</evidence>
<reference evidence="7" key="2">
    <citation type="submission" date="2025-09" db="UniProtKB">
        <authorList>
            <consortium name="Ensembl"/>
        </authorList>
    </citation>
    <scope>IDENTIFICATION</scope>
</reference>
<dbReference type="Ensembl" id="ENSSDUT00000032201.1">
    <property type="protein sequence ID" value="ENSSDUP00000031656.1"/>
    <property type="gene ID" value="ENSSDUG00000022750.1"/>
</dbReference>
<keyword evidence="4" id="KW-1133">Transmembrane helix</keyword>
<dbReference type="Gene3D" id="2.60.40.10">
    <property type="entry name" value="Immunoglobulins"/>
    <property type="match status" value="1"/>
</dbReference>
<dbReference type="InterPro" id="IPR050671">
    <property type="entry name" value="CD300_family_receptors"/>
</dbReference>